<accession>A0A1I2SM76</accession>
<dbReference type="Proteomes" id="UP000199052">
    <property type="component" value="Unassembled WGS sequence"/>
</dbReference>
<dbReference type="Proteomes" id="UP000533017">
    <property type="component" value="Unassembled WGS sequence"/>
</dbReference>
<keyword evidence="3" id="KW-0255">Endonuclease</keyword>
<keyword evidence="3" id="KW-0540">Nuclease</keyword>
<name>A0A1I2SM76_9ACTN</name>
<dbReference type="Gene3D" id="3.90.1570.10">
    <property type="entry name" value="tt1808, chain A"/>
    <property type="match status" value="1"/>
</dbReference>
<dbReference type="EMBL" id="JACBZA010000001">
    <property type="protein sequence ID" value="NYH83936.1"/>
    <property type="molecule type" value="Genomic_DNA"/>
</dbReference>
<proteinExistence type="predicted"/>
<protein>
    <submittedName>
        <fullName evidence="3">Endonuclease, Uma2 family (Restriction endonuclease fold)</fullName>
    </submittedName>
    <submittedName>
        <fullName evidence="2">Uma2 family endonuclease</fullName>
    </submittedName>
</protein>
<reference evidence="3 4" key="1">
    <citation type="submission" date="2016-10" db="EMBL/GenBank/DDBJ databases">
        <authorList>
            <person name="de Groot N.N."/>
        </authorList>
    </citation>
    <scope>NUCLEOTIDE SEQUENCE [LARGE SCALE GENOMIC DNA]</scope>
    <source>
        <strain evidence="3 4">CPCC 202808</strain>
    </source>
</reference>
<evidence type="ECO:0000313" key="4">
    <source>
        <dbReference type="Proteomes" id="UP000199052"/>
    </source>
</evidence>
<dbReference type="PANTHER" id="PTHR34107:SF4">
    <property type="entry name" value="SLL1222 PROTEIN"/>
    <property type="match status" value="1"/>
</dbReference>
<dbReference type="InterPro" id="IPR012296">
    <property type="entry name" value="Nuclease_put_TT1808"/>
</dbReference>
<dbReference type="Pfam" id="PF05685">
    <property type="entry name" value="Uma2"/>
    <property type="match status" value="1"/>
</dbReference>
<sequence>MSSVTQLPFGRPLTCADLDRMPDDGHRYELIDGVLVVSPAPWPLHQRAVSRLTALLLANCPTGLEVLAGPVDVRLAEDTLVQPDLIVARPDDLTDRGLLGPPLLAVEVLSPGNRGVDLVSKRARYESAGCPSYWIIDPDLPSLLPLELGPDGYLDTAPVTGGEAFAATAPFAVTVRPAELVAG</sequence>
<evidence type="ECO:0000259" key="1">
    <source>
        <dbReference type="Pfam" id="PF05685"/>
    </source>
</evidence>
<dbReference type="AlphaFoldDB" id="A0A1I2SM76"/>
<evidence type="ECO:0000313" key="3">
    <source>
        <dbReference type="EMBL" id="SFG50971.1"/>
    </source>
</evidence>
<evidence type="ECO:0000313" key="2">
    <source>
        <dbReference type="EMBL" id="NYH83936.1"/>
    </source>
</evidence>
<dbReference type="RefSeq" id="WP_092883412.1">
    <property type="nucleotide sequence ID" value="NZ_FOOI01000006.1"/>
</dbReference>
<dbReference type="CDD" id="cd06260">
    <property type="entry name" value="DUF820-like"/>
    <property type="match status" value="1"/>
</dbReference>
<feature type="domain" description="Putative restriction endonuclease" evidence="1">
    <location>
        <begin position="17"/>
        <end position="169"/>
    </location>
</feature>
<reference evidence="2 5" key="2">
    <citation type="submission" date="2020-07" db="EMBL/GenBank/DDBJ databases">
        <title>Sequencing the genomes of 1000 actinobacteria strains.</title>
        <authorList>
            <person name="Klenk H.-P."/>
        </authorList>
    </citation>
    <scope>NUCLEOTIDE SEQUENCE [LARGE SCALE GENOMIC DNA]</scope>
    <source>
        <strain evidence="2 5">DSM 45117</strain>
    </source>
</reference>
<dbReference type="GO" id="GO:0004519">
    <property type="term" value="F:endonuclease activity"/>
    <property type="evidence" value="ECO:0007669"/>
    <property type="project" value="UniProtKB-KW"/>
</dbReference>
<evidence type="ECO:0000313" key="5">
    <source>
        <dbReference type="Proteomes" id="UP000533017"/>
    </source>
</evidence>
<dbReference type="SUPFAM" id="SSF52980">
    <property type="entry name" value="Restriction endonuclease-like"/>
    <property type="match status" value="1"/>
</dbReference>
<dbReference type="EMBL" id="FOOI01000006">
    <property type="protein sequence ID" value="SFG50971.1"/>
    <property type="molecule type" value="Genomic_DNA"/>
</dbReference>
<dbReference type="OrthoDB" id="9799703at2"/>
<dbReference type="STRING" id="504797.SAMN05421678_106194"/>
<dbReference type="InterPro" id="IPR008538">
    <property type="entry name" value="Uma2"/>
</dbReference>
<dbReference type="PANTHER" id="PTHR34107">
    <property type="entry name" value="SLL0198 PROTEIN-RELATED"/>
    <property type="match status" value="1"/>
</dbReference>
<keyword evidence="3" id="KW-0378">Hydrolase</keyword>
<keyword evidence="5" id="KW-1185">Reference proteome</keyword>
<gene>
    <name evidence="2" type="ORF">FHR37_002787</name>
    <name evidence="3" type="ORF">SAMN05421678_106194</name>
</gene>
<dbReference type="InterPro" id="IPR011335">
    <property type="entry name" value="Restrct_endonuc-II-like"/>
</dbReference>
<organism evidence="3 4">
    <name type="scientific">Actinopolymorpha cephalotaxi</name>
    <dbReference type="NCBI Taxonomy" id="504797"/>
    <lineage>
        <taxon>Bacteria</taxon>
        <taxon>Bacillati</taxon>
        <taxon>Actinomycetota</taxon>
        <taxon>Actinomycetes</taxon>
        <taxon>Propionibacteriales</taxon>
        <taxon>Actinopolymorphaceae</taxon>
        <taxon>Actinopolymorpha</taxon>
    </lineage>
</organism>